<dbReference type="GO" id="GO:0006307">
    <property type="term" value="P:DNA alkylation repair"/>
    <property type="evidence" value="ECO:0007669"/>
    <property type="project" value="InterPro"/>
</dbReference>
<dbReference type="InterPro" id="IPR027450">
    <property type="entry name" value="AlkB-like"/>
</dbReference>
<dbReference type="Gene3D" id="2.60.120.590">
    <property type="entry name" value="Alpha-ketoglutarate-dependent dioxygenase AlkB-like"/>
    <property type="match status" value="1"/>
</dbReference>
<evidence type="ECO:0000313" key="11">
    <source>
        <dbReference type="Proteomes" id="UP000247689"/>
    </source>
</evidence>
<dbReference type="OrthoDB" id="190276at2"/>
<comment type="caution">
    <text evidence="10">The sequence shown here is derived from an EMBL/GenBank/DDBJ whole genome shotgun (WGS) entry which is preliminary data.</text>
</comment>
<keyword evidence="5 10" id="KW-0223">Dioxygenase</keyword>
<dbReference type="EMBL" id="QICH01000002">
    <property type="protein sequence ID" value="PXF63264.1"/>
    <property type="molecule type" value="Genomic_DNA"/>
</dbReference>
<dbReference type="Pfam" id="PF13532">
    <property type="entry name" value="2OG-FeII_Oxy_2"/>
    <property type="match status" value="1"/>
</dbReference>
<dbReference type="PANTHER" id="PTHR31212:SF4">
    <property type="entry name" value="ALPHA-KETOGLUTARATE-DEPENDENT DIOXYGENASE ALKB HOMOLOG 3"/>
    <property type="match status" value="1"/>
</dbReference>
<keyword evidence="6" id="KW-0560">Oxidoreductase</keyword>
<dbReference type="GO" id="GO:0016705">
    <property type="term" value="F:oxidoreductase activity, acting on paired donors, with incorporation or reduction of molecular oxygen"/>
    <property type="evidence" value="ECO:0007669"/>
    <property type="project" value="UniProtKB-ARBA"/>
</dbReference>
<keyword evidence="4" id="KW-0460">Magnesium</keyword>
<evidence type="ECO:0000256" key="7">
    <source>
        <dbReference type="ARBA" id="ARBA00023004"/>
    </source>
</evidence>
<organism evidence="10 11">
    <name type="scientific">Kangiella spongicola</name>
    <dbReference type="NCBI Taxonomy" id="796379"/>
    <lineage>
        <taxon>Bacteria</taxon>
        <taxon>Pseudomonadati</taxon>
        <taxon>Pseudomonadota</taxon>
        <taxon>Gammaproteobacteria</taxon>
        <taxon>Kangiellales</taxon>
        <taxon>Kangiellaceae</taxon>
        <taxon>Kangiella</taxon>
    </lineage>
</organism>
<dbReference type="SUPFAM" id="SSF51197">
    <property type="entry name" value="Clavaminate synthase-like"/>
    <property type="match status" value="1"/>
</dbReference>
<evidence type="ECO:0000256" key="5">
    <source>
        <dbReference type="ARBA" id="ARBA00022964"/>
    </source>
</evidence>
<dbReference type="Proteomes" id="UP000247689">
    <property type="component" value="Unassembled WGS sequence"/>
</dbReference>
<evidence type="ECO:0000256" key="3">
    <source>
        <dbReference type="ARBA" id="ARBA00022763"/>
    </source>
</evidence>
<dbReference type="PANTHER" id="PTHR31212">
    <property type="entry name" value="ALPHA-KETOGLUTARATE-DEPENDENT DIOXYGENASE ALKB HOMOLOG 3"/>
    <property type="match status" value="1"/>
</dbReference>
<keyword evidence="7" id="KW-0408">Iron</keyword>
<dbReference type="FunFam" id="2.60.120.590:FF:000004">
    <property type="entry name" value="DNA oxidative demethylase ALKBH2"/>
    <property type="match status" value="1"/>
</dbReference>
<dbReference type="InterPro" id="IPR037151">
    <property type="entry name" value="AlkB-like_sf"/>
</dbReference>
<name>A0A318D7T8_9GAMM</name>
<reference evidence="10 11" key="1">
    <citation type="submission" date="2018-05" db="EMBL/GenBank/DDBJ databases">
        <title>Kangiella spongicola genome sequence.</title>
        <authorList>
            <person name="Maclea K.S."/>
            <person name="Goen A.E."/>
            <person name="Kelley C."/>
            <person name="Underriner A."/>
            <person name="Silverwood T."/>
            <person name="Trachtenberg A.M."/>
        </authorList>
    </citation>
    <scope>NUCLEOTIDE SEQUENCE [LARGE SCALE GENOMIC DNA]</scope>
    <source>
        <strain evidence="10 11">ATCC BAA-2076</strain>
    </source>
</reference>
<dbReference type="InterPro" id="IPR032854">
    <property type="entry name" value="ALKBH3"/>
</dbReference>
<evidence type="ECO:0000256" key="4">
    <source>
        <dbReference type="ARBA" id="ARBA00022842"/>
    </source>
</evidence>
<keyword evidence="3" id="KW-0227">DNA damage</keyword>
<accession>A0A318D7T8</accession>
<dbReference type="InterPro" id="IPR005123">
    <property type="entry name" value="Oxoglu/Fe-dep_dioxygenase_dom"/>
</dbReference>
<evidence type="ECO:0000256" key="2">
    <source>
        <dbReference type="ARBA" id="ARBA00022723"/>
    </source>
</evidence>
<dbReference type="RefSeq" id="WP_110201067.1">
    <property type="nucleotide sequence ID" value="NZ_QICH01000002.1"/>
</dbReference>
<proteinExistence type="predicted"/>
<evidence type="ECO:0000256" key="6">
    <source>
        <dbReference type="ARBA" id="ARBA00023002"/>
    </source>
</evidence>
<evidence type="ECO:0000256" key="8">
    <source>
        <dbReference type="ARBA" id="ARBA00023204"/>
    </source>
</evidence>
<keyword evidence="11" id="KW-1185">Reference proteome</keyword>
<keyword evidence="2" id="KW-0479">Metal-binding</keyword>
<feature type="domain" description="Fe2OG dioxygenase" evidence="9">
    <location>
        <begin position="113"/>
        <end position="211"/>
    </location>
</feature>
<evidence type="ECO:0000313" key="10">
    <source>
        <dbReference type="EMBL" id="PXF63264.1"/>
    </source>
</evidence>
<gene>
    <name evidence="10" type="ORF">DL796_07420</name>
</gene>
<dbReference type="GO" id="GO:0046872">
    <property type="term" value="F:metal ion binding"/>
    <property type="evidence" value="ECO:0007669"/>
    <property type="project" value="UniProtKB-KW"/>
</dbReference>
<dbReference type="AlphaFoldDB" id="A0A318D7T8"/>
<evidence type="ECO:0000256" key="1">
    <source>
        <dbReference type="ARBA" id="ARBA00001954"/>
    </source>
</evidence>
<sequence>MQQFDLCLTSEKEHIELGNDVDDSLDKARLLFQPSFIAQNDATMLYVALEHKIQWAEESLWIAGKKRKVPRLVAWYGDSGTPYRYSGKLHEPLPWIDELYQIKQNLEAELGTPFNSVLCNLYRNGQDSMGWHADDEKELGDEPVIASLSLGQPRAFHLKHKTNPSLRHKMTLNSGSLLVMKGAMQQHWLHQVPKEPKITQPRINLTFRNILV</sequence>
<keyword evidence="8" id="KW-0234">DNA repair</keyword>
<comment type="cofactor">
    <cofactor evidence="1">
        <name>Fe(2+)</name>
        <dbReference type="ChEBI" id="CHEBI:29033"/>
    </cofactor>
</comment>
<dbReference type="GO" id="GO:0051213">
    <property type="term" value="F:dioxygenase activity"/>
    <property type="evidence" value="ECO:0007669"/>
    <property type="project" value="UniProtKB-KW"/>
</dbReference>
<protein>
    <submittedName>
        <fullName evidence="10">Alpha-ketoglutarate-dependent dioxygenase AlkB</fullName>
    </submittedName>
</protein>
<dbReference type="GO" id="GO:0140097">
    <property type="term" value="F:catalytic activity, acting on DNA"/>
    <property type="evidence" value="ECO:0007669"/>
    <property type="project" value="UniProtKB-ARBA"/>
</dbReference>
<evidence type="ECO:0000259" key="9">
    <source>
        <dbReference type="PROSITE" id="PS51471"/>
    </source>
</evidence>
<dbReference type="GO" id="GO:0016787">
    <property type="term" value="F:hydrolase activity"/>
    <property type="evidence" value="ECO:0007669"/>
    <property type="project" value="UniProtKB-ARBA"/>
</dbReference>
<dbReference type="GO" id="GO:0032451">
    <property type="term" value="F:demethylase activity"/>
    <property type="evidence" value="ECO:0007669"/>
    <property type="project" value="UniProtKB-ARBA"/>
</dbReference>
<dbReference type="PROSITE" id="PS51471">
    <property type="entry name" value="FE2OG_OXY"/>
    <property type="match status" value="1"/>
</dbReference>